<evidence type="ECO:0000313" key="16">
    <source>
        <dbReference type="EMBL" id="RKP32976.1"/>
    </source>
</evidence>
<dbReference type="SUPFAM" id="SSF52833">
    <property type="entry name" value="Thioredoxin-like"/>
    <property type="match status" value="1"/>
</dbReference>
<dbReference type="PANTHER" id="PTHR42801:SF23">
    <property type="entry name" value="PEROXIREDOXIN DOT5"/>
    <property type="match status" value="1"/>
</dbReference>
<dbReference type="EC" id="1.11.1.24" evidence="3"/>
<evidence type="ECO:0000256" key="10">
    <source>
        <dbReference type="ARBA" id="ARBA00032824"/>
    </source>
</evidence>
<proteinExistence type="inferred from homology"/>
<keyword evidence="4" id="KW-0575">Peroxidase</keyword>
<accession>A0A4P9ZIE5</accession>
<dbReference type="InterPro" id="IPR036249">
    <property type="entry name" value="Thioredoxin-like_sf"/>
</dbReference>
<dbReference type="PROSITE" id="PS51352">
    <property type="entry name" value="THIOREDOXIN_2"/>
    <property type="match status" value="1"/>
</dbReference>
<comment type="subcellular location">
    <subcellularLocation>
        <location evidence="1">Nucleus</location>
    </subcellularLocation>
</comment>
<keyword evidence="9" id="KW-0676">Redox-active center</keyword>
<keyword evidence="8" id="KW-0539">Nucleus</keyword>
<reference evidence="17" key="1">
    <citation type="journal article" date="2018" name="Nat. Microbiol.">
        <title>Leveraging single-cell genomics to expand the fungal tree of life.</title>
        <authorList>
            <person name="Ahrendt S.R."/>
            <person name="Quandt C.A."/>
            <person name="Ciobanu D."/>
            <person name="Clum A."/>
            <person name="Salamov A."/>
            <person name="Andreopoulos B."/>
            <person name="Cheng J.F."/>
            <person name="Woyke T."/>
            <person name="Pelin A."/>
            <person name="Henrissat B."/>
            <person name="Reynolds N.K."/>
            <person name="Benny G.L."/>
            <person name="Smith M.E."/>
            <person name="James T.Y."/>
            <person name="Grigoriev I.V."/>
        </authorList>
    </citation>
    <scope>NUCLEOTIDE SEQUENCE [LARGE SCALE GENOMIC DNA]</scope>
    <source>
        <strain evidence="17">Baker2002</strain>
    </source>
</reference>
<dbReference type="Gene3D" id="3.40.30.10">
    <property type="entry name" value="Glutaredoxin"/>
    <property type="match status" value="1"/>
</dbReference>
<dbReference type="GO" id="GO:0045454">
    <property type="term" value="P:cell redox homeostasis"/>
    <property type="evidence" value="ECO:0007669"/>
    <property type="project" value="TreeGrafter"/>
</dbReference>
<dbReference type="InterPro" id="IPR013766">
    <property type="entry name" value="Thioredoxin_domain"/>
</dbReference>
<dbReference type="GO" id="GO:0034599">
    <property type="term" value="P:cellular response to oxidative stress"/>
    <property type="evidence" value="ECO:0007669"/>
    <property type="project" value="TreeGrafter"/>
</dbReference>
<evidence type="ECO:0000256" key="12">
    <source>
        <dbReference type="ARBA" id="ARBA00049091"/>
    </source>
</evidence>
<comment type="catalytic activity">
    <reaction evidence="12">
        <text>a hydroperoxide + [thioredoxin]-dithiol = an alcohol + [thioredoxin]-disulfide + H2O</text>
        <dbReference type="Rhea" id="RHEA:62620"/>
        <dbReference type="Rhea" id="RHEA-COMP:10698"/>
        <dbReference type="Rhea" id="RHEA-COMP:10700"/>
        <dbReference type="ChEBI" id="CHEBI:15377"/>
        <dbReference type="ChEBI" id="CHEBI:29950"/>
        <dbReference type="ChEBI" id="CHEBI:30879"/>
        <dbReference type="ChEBI" id="CHEBI:35924"/>
        <dbReference type="ChEBI" id="CHEBI:50058"/>
        <dbReference type="EC" id="1.11.1.24"/>
    </reaction>
</comment>
<protein>
    <recommendedName>
        <fullName evidence="3">thioredoxin-dependent peroxiredoxin</fullName>
        <ecNumber evidence="3">1.11.1.24</ecNumber>
    </recommendedName>
    <alternativeName>
        <fullName evidence="13">Nuclear thiol peroxidase</fullName>
    </alternativeName>
    <alternativeName>
        <fullName evidence="10">Thioredoxin peroxidase</fullName>
    </alternativeName>
</protein>
<dbReference type="Pfam" id="PF00578">
    <property type="entry name" value="AhpC-TSA"/>
    <property type="match status" value="1"/>
</dbReference>
<evidence type="ECO:0000256" key="2">
    <source>
        <dbReference type="ARBA" id="ARBA00011245"/>
    </source>
</evidence>
<dbReference type="GO" id="GO:0005737">
    <property type="term" value="C:cytoplasm"/>
    <property type="evidence" value="ECO:0007669"/>
    <property type="project" value="TreeGrafter"/>
</dbReference>
<evidence type="ECO:0000256" key="13">
    <source>
        <dbReference type="ARBA" id="ARBA00077538"/>
    </source>
</evidence>
<dbReference type="OrthoDB" id="338622at2759"/>
<feature type="region of interest" description="Disordered" evidence="14">
    <location>
        <begin position="1"/>
        <end position="52"/>
    </location>
</feature>
<evidence type="ECO:0000256" key="1">
    <source>
        <dbReference type="ARBA" id="ARBA00004123"/>
    </source>
</evidence>
<keyword evidence="17" id="KW-1185">Reference proteome</keyword>
<keyword evidence="7" id="KW-1015">Disulfide bond</keyword>
<evidence type="ECO:0000256" key="6">
    <source>
        <dbReference type="ARBA" id="ARBA00023002"/>
    </source>
</evidence>
<dbReference type="AlphaFoldDB" id="A0A4P9ZIE5"/>
<keyword evidence="6" id="KW-0560">Oxidoreductase</keyword>
<dbReference type="InterPro" id="IPR000866">
    <property type="entry name" value="AhpC/TSA"/>
</dbReference>
<dbReference type="CDD" id="cd03017">
    <property type="entry name" value="PRX_BCP"/>
    <property type="match status" value="1"/>
</dbReference>
<evidence type="ECO:0000256" key="14">
    <source>
        <dbReference type="SAM" id="MobiDB-lite"/>
    </source>
</evidence>
<evidence type="ECO:0000256" key="3">
    <source>
        <dbReference type="ARBA" id="ARBA00013017"/>
    </source>
</evidence>
<feature type="domain" description="Thioredoxin" evidence="15">
    <location>
        <begin position="52"/>
        <end position="203"/>
    </location>
</feature>
<name>A0A4P9ZIE5_9ASCO</name>
<dbReference type="EMBL" id="ML004428">
    <property type="protein sequence ID" value="RKP32976.1"/>
    <property type="molecule type" value="Genomic_DNA"/>
</dbReference>
<dbReference type="Proteomes" id="UP000268321">
    <property type="component" value="Unassembled WGS sequence"/>
</dbReference>
<evidence type="ECO:0000313" key="17">
    <source>
        <dbReference type="Proteomes" id="UP000268321"/>
    </source>
</evidence>
<dbReference type="FunFam" id="3.40.30.10:FF:000157">
    <property type="entry name" value="DOT5p Nuclear thiol peroxidase"/>
    <property type="match status" value="1"/>
</dbReference>
<evidence type="ECO:0000259" key="15">
    <source>
        <dbReference type="PROSITE" id="PS51352"/>
    </source>
</evidence>
<keyword evidence="5" id="KW-0049">Antioxidant</keyword>
<dbReference type="GO" id="GO:0005634">
    <property type="term" value="C:nucleus"/>
    <property type="evidence" value="ECO:0007669"/>
    <property type="project" value="UniProtKB-SubCell"/>
</dbReference>
<evidence type="ECO:0000256" key="11">
    <source>
        <dbReference type="ARBA" id="ARBA00038489"/>
    </source>
</evidence>
<comment type="similarity">
    <text evidence="11">Belongs to the peroxiredoxin family. BCP/PrxQ subfamily.</text>
</comment>
<dbReference type="GO" id="GO:0008379">
    <property type="term" value="F:thioredoxin peroxidase activity"/>
    <property type="evidence" value="ECO:0007669"/>
    <property type="project" value="TreeGrafter"/>
</dbReference>
<evidence type="ECO:0000256" key="9">
    <source>
        <dbReference type="ARBA" id="ARBA00023284"/>
    </source>
</evidence>
<evidence type="ECO:0000256" key="7">
    <source>
        <dbReference type="ARBA" id="ARBA00023157"/>
    </source>
</evidence>
<evidence type="ECO:0000256" key="4">
    <source>
        <dbReference type="ARBA" id="ARBA00022559"/>
    </source>
</evidence>
<gene>
    <name evidence="16" type="ORF">METBISCDRAFT_20854</name>
</gene>
<dbReference type="PANTHER" id="PTHR42801">
    <property type="entry name" value="THIOREDOXIN-DEPENDENT PEROXIDE REDUCTASE"/>
    <property type="match status" value="1"/>
</dbReference>
<evidence type="ECO:0000256" key="5">
    <source>
        <dbReference type="ARBA" id="ARBA00022862"/>
    </source>
</evidence>
<evidence type="ECO:0000256" key="8">
    <source>
        <dbReference type="ARBA" id="ARBA00023242"/>
    </source>
</evidence>
<organism evidence="16 17">
    <name type="scientific">Metschnikowia bicuspidata</name>
    <dbReference type="NCBI Taxonomy" id="27322"/>
    <lineage>
        <taxon>Eukaryota</taxon>
        <taxon>Fungi</taxon>
        <taxon>Dikarya</taxon>
        <taxon>Ascomycota</taxon>
        <taxon>Saccharomycotina</taxon>
        <taxon>Pichiomycetes</taxon>
        <taxon>Metschnikowiaceae</taxon>
        <taxon>Metschnikowia</taxon>
    </lineage>
</organism>
<comment type="subunit">
    <text evidence="2">Monomer.</text>
</comment>
<sequence>MAQLRRSTRIAEVDVLTPPSKKPKYNESDASDVEEKELPKQEQSDEDEPAEIEIGDEIPDITLVDHQGEEVSLREAASNSKYLVLFAYPRASTAGCTRQACGFLDNYDKFKALGAQVIGFSADSVKAQASFVTKQKLRYSLLSDPKKVLVAMLGARKSNLGIKRSHWIFENGKLKVKRIQISPEVSITASLKEVQALIDEPAEEDSVKEESVKESV</sequence>
<dbReference type="InterPro" id="IPR050924">
    <property type="entry name" value="Peroxiredoxin_BCP/PrxQ"/>
</dbReference>